<evidence type="ECO:0000313" key="2">
    <source>
        <dbReference type="EMBL" id="QDL93978.1"/>
    </source>
</evidence>
<dbReference type="KEGG" id="ppru:FDP22_19075"/>
<keyword evidence="2" id="KW-0614">Plasmid</keyword>
<gene>
    <name evidence="2" type="ORF">FDP22_19075</name>
</gene>
<dbReference type="Gene3D" id="3.60.21.10">
    <property type="match status" value="1"/>
</dbReference>
<evidence type="ECO:0000313" key="3">
    <source>
        <dbReference type="Proteomes" id="UP000305888"/>
    </source>
</evidence>
<keyword evidence="2" id="KW-0540">Nuclease</keyword>
<proteinExistence type="predicted"/>
<dbReference type="Proteomes" id="UP000305888">
    <property type="component" value="Plasmid pD4M1A"/>
</dbReference>
<dbReference type="InterPro" id="IPR050535">
    <property type="entry name" value="DNA_Repair-Maintenance_Comp"/>
</dbReference>
<accession>A0A5B8FJ91</accession>
<name>A0A5B8FJ91_9RHOB</name>
<dbReference type="PANTHER" id="PTHR30337">
    <property type="entry name" value="COMPONENT OF ATP-DEPENDENT DSDNA EXONUCLEASE"/>
    <property type="match status" value="1"/>
</dbReference>
<dbReference type="PANTHER" id="PTHR30337:SF0">
    <property type="entry name" value="NUCLEASE SBCCD SUBUNIT D"/>
    <property type="match status" value="1"/>
</dbReference>
<feature type="domain" description="Calcineurin-like phosphoesterase" evidence="1">
    <location>
        <begin position="2"/>
        <end position="122"/>
    </location>
</feature>
<evidence type="ECO:0000259" key="1">
    <source>
        <dbReference type="Pfam" id="PF00149"/>
    </source>
</evidence>
<dbReference type="OrthoDB" id="9773856at2"/>
<dbReference type="EMBL" id="CP040819">
    <property type="protein sequence ID" value="QDL93978.1"/>
    <property type="molecule type" value="Genomic_DNA"/>
</dbReference>
<dbReference type="SUPFAM" id="SSF56300">
    <property type="entry name" value="Metallo-dependent phosphatases"/>
    <property type="match status" value="1"/>
</dbReference>
<dbReference type="RefSeq" id="WP_138573629.1">
    <property type="nucleotide sequence ID" value="NZ_CP040819.1"/>
</dbReference>
<sequence>MIRFLHASDLHLGKPFGTYPEDARASLRRARLQSIPRLAEAARAGGAALILLAGDTFDQMTPSPQVIRQALNAMRQAADITWLMLPGNHDNLGATELWRTLAADSAQNVRLVLEPAPLPLAEGATLLPAPCTERNPGRDLTEWYDTAATGETLRIGLAHGAVRSFTTGEDGASAIIPPDRAARSGLDYLALGDWHGQMRIGPATWYSGAPEADGFRHEARPGALLVEIAGPGAPARVTPVPTGSIDWVRRTLTLGTGVAPGPALDAVLPPFARRDATLFDLVVSGRAHATDRVALERAIAAVRHDFLWHRADLTGLGAVHDTADLDAIDAEGALRAAAEALAAEASDMALPGEARAAAGAALSHLFTFALEEQ</sequence>
<protein>
    <submittedName>
        <fullName evidence="2">DNA repair exonuclease</fullName>
    </submittedName>
</protein>
<dbReference type="InterPro" id="IPR004843">
    <property type="entry name" value="Calcineurin-like_PHP"/>
</dbReference>
<keyword evidence="3" id="KW-1185">Reference proteome</keyword>
<organism evidence="2 3">
    <name type="scientific">Paroceanicella profunda</name>
    <dbReference type="NCBI Taxonomy" id="2579971"/>
    <lineage>
        <taxon>Bacteria</taxon>
        <taxon>Pseudomonadati</taxon>
        <taxon>Pseudomonadota</taxon>
        <taxon>Alphaproteobacteria</taxon>
        <taxon>Rhodobacterales</taxon>
        <taxon>Paracoccaceae</taxon>
        <taxon>Paroceanicella</taxon>
    </lineage>
</organism>
<dbReference type="Pfam" id="PF00149">
    <property type="entry name" value="Metallophos"/>
    <property type="match status" value="1"/>
</dbReference>
<dbReference type="GO" id="GO:0004527">
    <property type="term" value="F:exonuclease activity"/>
    <property type="evidence" value="ECO:0007669"/>
    <property type="project" value="UniProtKB-KW"/>
</dbReference>
<dbReference type="InterPro" id="IPR014577">
    <property type="entry name" value="UCP033093_metalloPase"/>
</dbReference>
<reference evidence="2 3" key="1">
    <citation type="submission" date="2019-06" db="EMBL/GenBank/DDBJ databases">
        <title>Genome sequence of Rhodobacteraceae bacterium D4M1.</title>
        <authorList>
            <person name="Cao J."/>
        </authorList>
    </citation>
    <scope>NUCLEOTIDE SEQUENCE [LARGE SCALE GENOMIC DNA]</scope>
    <source>
        <strain evidence="2 3">D4M1</strain>
        <plasmid evidence="3">pd4m1a</plasmid>
    </source>
</reference>
<keyword evidence="2" id="KW-0269">Exonuclease</keyword>
<dbReference type="InterPro" id="IPR029052">
    <property type="entry name" value="Metallo-depent_PP-like"/>
</dbReference>
<keyword evidence="2" id="KW-0378">Hydrolase</keyword>
<dbReference type="AlphaFoldDB" id="A0A5B8FJ91"/>
<geneLocation type="plasmid" evidence="3">
    <name>pd4m1a</name>
</geneLocation>
<dbReference type="PIRSF" id="PIRSF033093">
    <property type="entry name" value="UCP_ML1119"/>
    <property type="match status" value="1"/>
</dbReference>